<feature type="region of interest" description="Disordered" evidence="1">
    <location>
        <begin position="1"/>
        <end position="45"/>
    </location>
</feature>
<protein>
    <submittedName>
        <fullName evidence="2">Uncharacterized protein</fullName>
    </submittedName>
</protein>
<proteinExistence type="predicted"/>
<keyword evidence="3" id="KW-1185">Reference proteome</keyword>
<evidence type="ECO:0000256" key="1">
    <source>
        <dbReference type="SAM" id="MobiDB-lite"/>
    </source>
</evidence>
<dbReference type="Proteomes" id="UP001501576">
    <property type="component" value="Unassembled WGS sequence"/>
</dbReference>
<reference evidence="2 3" key="1">
    <citation type="journal article" date="2019" name="Int. J. Syst. Evol. Microbiol.">
        <title>The Global Catalogue of Microorganisms (GCM) 10K type strain sequencing project: providing services to taxonomists for standard genome sequencing and annotation.</title>
        <authorList>
            <consortium name="The Broad Institute Genomics Platform"/>
            <consortium name="The Broad Institute Genome Sequencing Center for Infectious Disease"/>
            <person name="Wu L."/>
            <person name="Ma J."/>
        </authorList>
    </citation>
    <scope>NUCLEOTIDE SEQUENCE [LARGE SCALE GENOMIC DNA]</scope>
    <source>
        <strain evidence="2 3">JCM 5052</strain>
    </source>
</reference>
<evidence type="ECO:0000313" key="3">
    <source>
        <dbReference type="Proteomes" id="UP001501576"/>
    </source>
</evidence>
<organism evidence="2 3">
    <name type="scientific">Streptomyces mordarskii</name>
    <dbReference type="NCBI Taxonomy" id="1226758"/>
    <lineage>
        <taxon>Bacteria</taxon>
        <taxon>Bacillati</taxon>
        <taxon>Actinomycetota</taxon>
        <taxon>Actinomycetes</taxon>
        <taxon>Kitasatosporales</taxon>
        <taxon>Streptomycetaceae</taxon>
        <taxon>Streptomyces</taxon>
    </lineage>
</organism>
<comment type="caution">
    <text evidence="2">The sequence shown here is derived from an EMBL/GenBank/DDBJ whole genome shotgun (WGS) entry which is preliminary data.</text>
</comment>
<dbReference type="EMBL" id="BAAABZ010000002">
    <property type="protein sequence ID" value="GAA0507199.1"/>
    <property type="molecule type" value="Genomic_DNA"/>
</dbReference>
<sequence length="67" mass="6981">MGTVRALREHRKGAAGATGRPVATRWAVPDTPPGGEVPPDAFEGPVAVRGYEHPLTGIRPATPLGRT</sequence>
<gene>
    <name evidence="2" type="ORF">GCM10010390_07680</name>
</gene>
<accession>A0ABN1BXT8</accession>
<evidence type="ECO:0000313" key="2">
    <source>
        <dbReference type="EMBL" id="GAA0507199.1"/>
    </source>
</evidence>
<name>A0ABN1BXT8_9ACTN</name>